<dbReference type="InterPro" id="IPR020040">
    <property type="entry name" value="Ribosomal_uL6_a/b-dom"/>
</dbReference>
<dbReference type="GO" id="GO:0005762">
    <property type="term" value="C:mitochondrial large ribosomal subunit"/>
    <property type="evidence" value="ECO:0007669"/>
    <property type="project" value="TreeGrafter"/>
</dbReference>
<keyword evidence="3 4" id="KW-0687">Ribonucleoprotein</keyword>
<dbReference type="AlphaFoldDB" id="A0AAW0DA31"/>
<dbReference type="Gene3D" id="3.90.930.12">
    <property type="entry name" value="Ribosomal protein L6, alpha-beta domain"/>
    <property type="match status" value="2"/>
</dbReference>
<keyword evidence="7" id="KW-1185">Reference proteome</keyword>
<accession>A0AAW0DA31</accession>
<evidence type="ECO:0000256" key="1">
    <source>
        <dbReference type="ARBA" id="ARBA00009356"/>
    </source>
</evidence>
<dbReference type="Pfam" id="PF00347">
    <property type="entry name" value="Ribosomal_L6"/>
    <property type="match status" value="1"/>
</dbReference>
<evidence type="ECO:0000313" key="6">
    <source>
        <dbReference type="EMBL" id="KAK7048351.1"/>
    </source>
</evidence>
<comment type="similarity">
    <text evidence="1 4">Belongs to the universal ribosomal protein uL6 family.</text>
</comment>
<comment type="caution">
    <text evidence="6">The sequence shown here is derived from an EMBL/GenBank/DDBJ whole genome shotgun (WGS) entry which is preliminary data.</text>
</comment>
<name>A0AAW0DA31_9AGAR</name>
<dbReference type="GO" id="GO:0006412">
    <property type="term" value="P:translation"/>
    <property type="evidence" value="ECO:0007669"/>
    <property type="project" value="InterPro"/>
</dbReference>
<dbReference type="GO" id="GO:0003735">
    <property type="term" value="F:structural constituent of ribosome"/>
    <property type="evidence" value="ECO:0007669"/>
    <property type="project" value="InterPro"/>
</dbReference>
<dbReference type="PRINTS" id="PR00059">
    <property type="entry name" value="RIBOSOMALL6"/>
</dbReference>
<dbReference type="Proteomes" id="UP001362999">
    <property type="component" value="Unassembled WGS sequence"/>
</dbReference>
<dbReference type="PROSITE" id="PS00525">
    <property type="entry name" value="RIBOSOMAL_L6_1"/>
    <property type="match status" value="1"/>
</dbReference>
<protein>
    <submittedName>
        <fullName evidence="6">60S ribosomal protein</fullName>
    </submittedName>
</protein>
<proteinExistence type="inferred from homology"/>
<evidence type="ECO:0000256" key="3">
    <source>
        <dbReference type="ARBA" id="ARBA00023274"/>
    </source>
</evidence>
<dbReference type="EMBL" id="JAWWNJ010000009">
    <property type="protein sequence ID" value="KAK7048351.1"/>
    <property type="molecule type" value="Genomic_DNA"/>
</dbReference>
<dbReference type="InterPro" id="IPR036789">
    <property type="entry name" value="Ribosomal_uL6-like_a/b-dom_sf"/>
</dbReference>
<gene>
    <name evidence="6" type="ORF">R3P38DRAFT_2606046</name>
</gene>
<reference evidence="6 7" key="1">
    <citation type="journal article" date="2024" name="J Genomics">
        <title>Draft genome sequencing and assembly of Favolaschia claudopus CIRM-BRFM 2984 isolated from oak limbs.</title>
        <authorList>
            <person name="Navarro D."/>
            <person name="Drula E."/>
            <person name="Chaduli D."/>
            <person name="Cazenave R."/>
            <person name="Ahrendt S."/>
            <person name="Wang J."/>
            <person name="Lipzen A."/>
            <person name="Daum C."/>
            <person name="Barry K."/>
            <person name="Grigoriev I.V."/>
            <person name="Favel A."/>
            <person name="Rosso M.N."/>
            <person name="Martin F."/>
        </authorList>
    </citation>
    <scope>NUCLEOTIDE SEQUENCE [LARGE SCALE GENOMIC DNA]</scope>
    <source>
        <strain evidence="6 7">CIRM-BRFM 2984</strain>
    </source>
</reference>
<dbReference type="GO" id="GO:0019843">
    <property type="term" value="F:rRNA binding"/>
    <property type="evidence" value="ECO:0007669"/>
    <property type="project" value="InterPro"/>
</dbReference>
<dbReference type="InterPro" id="IPR002358">
    <property type="entry name" value="Ribosomal_uL6_CS"/>
</dbReference>
<dbReference type="SUPFAM" id="SSF56053">
    <property type="entry name" value="Ribosomal protein L6"/>
    <property type="match status" value="2"/>
</dbReference>
<dbReference type="InterPro" id="IPR019906">
    <property type="entry name" value="Ribosomal_uL6_bac-type"/>
</dbReference>
<evidence type="ECO:0000313" key="7">
    <source>
        <dbReference type="Proteomes" id="UP001362999"/>
    </source>
</evidence>
<dbReference type="PANTHER" id="PTHR11655">
    <property type="entry name" value="60S/50S RIBOSOMAL PROTEIN L6/L9"/>
    <property type="match status" value="1"/>
</dbReference>
<dbReference type="PANTHER" id="PTHR11655:SF14">
    <property type="entry name" value="LARGE RIBOSOMAL SUBUNIT PROTEIN UL6M"/>
    <property type="match status" value="1"/>
</dbReference>
<evidence type="ECO:0000256" key="2">
    <source>
        <dbReference type="ARBA" id="ARBA00022980"/>
    </source>
</evidence>
<dbReference type="InterPro" id="IPR000702">
    <property type="entry name" value="Ribosomal_uL6-like"/>
</dbReference>
<sequence>MILRTRLASSVARWTFNTGSRANVHLSHIGSKPIPVPSTVKFDVSSTSVGIEGPLGKTTLPIFPFVKLELGNEEPKLLQVSVEDPEIKEQRRMWGTTRTLISNAVTGMTEGFAVRLYLEGVGYRVAMEEDPRGTADGGNGRRLNMKLGYSHSVFVPIPPHINAEVPAPTKIQLFCTDKHQLGLFAAKVQSFRKPEPYKGKGIFIGNETRPIKSVKKK</sequence>
<keyword evidence="2 4" id="KW-0689">Ribosomal protein</keyword>
<evidence type="ECO:0000256" key="4">
    <source>
        <dbReference type="RuleBase" id="RU003869"/>
    </source>
</evidence>
<feature type="domain" description="Large ribosomal subunit protein uL6 alpha-beta" evidence="5">
    <location>
        <begin position="138"/>
        <end position="202"/>
    </location>
</feature>
<organism evidence="6 7">
    <name type="scientific">Favolaschia claudopus</name>
    <dbReference type="NCBI Taxonomy" id="2862362"/>
    <lineage>
        <taxon>Eukaryota</taxon>
        <taxon>Fungi</taxon>
        <taxon>Dikarya</taxon>
        <taxon>Basidiomycota</taxon>
        <taxon>Agaricomycotina</taxon>
        <taxon>Agaricomycetes</taxon>
        <taxon>Agaricomycetidae</taxon>
        <taxon>Agaricales</taxon>
        <taxon>Marasmiineae</taxon>
        <taxon>Mycenaceae</taxon>
        <taxon>Favolaschia</taxon>
    </lineage>
</organism>
<dbReference type="PIRSF" id="PIRSF002162">
    <property type="entry name" value="Ribosomal_L6"/>
    <property type="match status" value="1"/>
</dbReference>
<evidence type="ECO:0000259" key="5">
    <source>
        <dbReference type="Pfam" id="PF00347"/>
    </source>
</evidence>